<dbReference type="EMBL" id="CP005290">
    <property type="protein sequence ID" value="AGK60895.1"/>
    <property type="molecule type" value="Genomic_DNA"/>
</dbReference>
<dbReference type="AlphaFoldDB" id="N0BL07"/>
<dbReference type="PANTHER" id="PTHR16943:SF8">
    <property type="entry name" value="2-METHYLCITRATE DEHYDRATASE"/>
    <property type="match status" value="1"/>
</dbReference>
<evidence type="ECO:0000259" key="2">
    <source>
        <dbReference type="Pfam" id="PF03972"/>
    </source>
</evidence>
<dbReference type="GO" id="GO:0016829">
    <property type="term" value="F:lyase activity"/>
    <property type="evidence" value="ECO:0007669"/>
    <property type="project" value="InterPro"/>
</dbReference>
<dbReference type="SUPFAM" id="SSF103378">
    <property type="entry name" value="2-methylcitrate dehydratase PrpD"/>
    <property type="match status" value="1"/>
</dbReference>
<keyword evidence="5" id="KW-1185">Reference proteome</keyword>
<protein>
    <submittedName>
        <fullName evidence="4">Uncharacterized protein involved in propionate catabolism</fullName>
    </submittedName>
</protein>
<dbReference type="KEGG" id="ast:Asulf_00888"/>
<dbReference type="InterPro" id="IPR042188">
    <property type="entry name" value="MmgE/PrpD_sf_2"/>
</dbReference>
<proteinExistence type="inferred from homology"/>
<dbReference type="PANTHER" id="PTHR16943">
    <property type="entry name" value="2-METHYLCITRATE DEHYDRATASE-RELATED"/>
    <property type="match status" value="1"/>
</dbReference>
<evidence type="ECO:0000256" key="1">
    <source>
        <dbReference type="ARBA" id="ARBA00006174"/>
    </source>
</evidence>
<dbReference type="InterPro" id="IPR045337">
    <property type="entry name" value="MmgE_PrpD_C"/>
</dbReference>
<dbReference type="Pfam" id="PF03972">
    <property type="entry name" value="MmgE_PrpD_N"/>
    <property type="match status" value="1"/>
</dbReference>
<evidence type="ECO:0000313" key="5">
    <source>
        <dbReference type="Proteomes" id="UP000013307"/>
    </source>
</evidence>
<dbReference type="GeneID" id="15392529"/>
<accession>N0BL07</accession>
<dbReference type="eggNOG" id="arCOG04285">
    <property type="taxonomic scope" value="Archaea"/>
</dbReference>
<comment type="similarity">
    <text evidence="1">Belongs to the PrpD family.</text>
</comment>
<reference evidence="4 5" key="1">
    <citation type="journal article" date="2013" name="Genome Announc.">
        <title>Complete Genome Sequence of the Thermophilic and Facultatively Chemolithoautotrophic Sulfate Reducer Archaeoglobus sulfaticallidus Strain PM70-1T.</title>
        <authorList>
            <person name="Stokke R."/>
            <person name="Hocking W.P."/>
            <person name="Steinsbu B.O."/>
            <person name="Steen I.H."/>
        </authorList>
    </citation>
    <scope>NUCLEOTIDE SEQUENCE [LARGE SCALE GENOMIC DNA]</scope>
    <source>
        <strain evidence="4">PM70-1</strain>
    </source>
</reference>
<dbReference type="Pfam" id="PF19305">
    <property type="entry name" value="MmgE_PrpD_C"/>
    <property type="match status" value="1"/>
</dbReference>
<dbReference type="STRING" id="387631.Asulf_00888"/>
<dbReference type="Proteomes" id="UP000013307">
    <property type="component" value="Chromosome"/>
</dbReference>
<dbReference type="HOGENOM" id="CLU_026574_3_1_2"/>
<dbReference type="RefSeq" id="WP_015590493.1">
    <property type="nucleotide sequence ID" value="NC_021169.1"/>
</dbReference>
<dbReference type="InterPro" id="IPR036148">
    <property type="entry name" value="MmgE/PrpD_sf"/>
</dbReference>
<name>N0BL07_9EURY</name>
<dbReference type="InterPro" id="IPR005656">
    <property type="entry name" value="MmgE_PrpD"/>
</dbReference>
<feature type="domain" description="MmgE/PrpD C-terminal" evidence="3">
    <location>
        <begin position="265"/>
        <end position="416"/>
    </location>
</feature>
<feature type="domain" description="MmgE/PrpD N-terminal" evidence="2">
    <location>
        <begin position="14"/>
        <end position="245"/>
    </location>
</feature>
<dbReference type="Gene3D" id="1.10.4100.10">
    <property type="entry name" value="2-methylcitrate dehydratase PrpD"/>
    <property type="match status" value="1"/>
</dbReference>
<gene>
    <name evidence="4" type="ORF">Asulf_00888</name>
</gene>
<organism evidence="4 5">
    <name type="scientific">Archaeoglobus sulfaticallidus PM70-1</name>
    <dbReference type="NCBI Taxonomy" id="387631"/>
    <lineage>
        <taxon>Archaea</taxon>
        <taxon>Methanobacteriati</taxon>
        <taxon>Methanobacteriota</taxon>
        <taxon>Archaeoglobi</taxon>
        <taxon>Archaeoglobales</taxon>
        <taxon>Archaeoglobaceae</taxon>
        <taxon>Archaeoglobus</taxon>
    </lineage>
</organism>
<evidence type="ECO:0000259" key="3">
    <source>
        <dbReference type="Pfam" id="PF19305"/>
    </source>
</evidence>
<dbReference type="Gene3D" id="3.30.1330.120">
    <property type="entry name" value="2-methylcitrate dehydratase PrpD"/>
    <property type="match status" value="1"/>
</dbReference>
<evidence type="ECO:0000313" key="4">
    <source>
        <dbReference type="EMBL" id="AGK60895.1"/>
    </source>
</evidence>
<dbReference type="InterPro" id="IPR042183">
    <property type="entry name" value="MmgE/PrpD_sf_1"/>
</dbReference>
<dbReference type="OrthoDB" id="43639at2157"/>
<dbReference type="InterPro" id="IPR045336">
    <property type="entry name" value="MmgE_PrpD_N"/>
</dbReference>
<sequence length="438" mass="48964">MTNITEQLINHIIDLKHLNSDVVERCKLLFLDLIGIPFRAEKEESSRALIRSIDIDRIKGDSIAIPYGFRTVPEYSALIMGTLSHSLDFDDTHRESSIHPGAVIIPSILSYSNDLDGKKFIEAMVCGYDIACKLGMALNPEKHYARGFHGTATCGVFGGVAAISRIFDLDFDRIKSAFGVALSMVSGSMQFLENGAWNKRLHAGLASRNAVMAIELAKSGFIGAEKPIEGKYGFLNSYSENADPEKAVDGLGERFEVMHTGVKLYPCCRYIHPALDIALNLEIDPESVDRIAVRMVTAGYRIVGEPIGRKRDPRNAVDAQFSLPYALATALVRKRFTVDDLSRESIMDSRVREVMKKIDVQADGELDVEYPEKWAVVLEIDGEEYRKDYPRGDPEDPADFSEVENKVRTLMNGRAEEIIGFVKKLEKRNMGELFEILF</sequence>